<reference evidence="4" key="1">
    <citation type="journal article" date="2019" name="Int. J. Syst. Evol. Microbiol.">
        <title>The Global Catalogue of Microorganisms (GCM) 10K type strain sequencing project: providing services to taxonomists for standard genome sequencing and annotation.</title>
        <authorList>
            <consortium name="The Broad Institute Genomics Platform"/>
            <consortium name="The Broad Institute Genome Sequencing Center for Infectious Disease"/>
            <person name="Wu L."/>
            <person name="Ma J."/>
        </authorList>
    </citation>
    <scope>NUCLEOTIDE SEQUENCE [LARGE SCALE GENOMIC DNA]</scope>
    <source>
        <strain evidence="4">JCM 15481</strain>
    </source>
</reference>
<comment type="caution">
    <text evidence="3">The sequence shown here is derived from an EMBL/GenBank/DDBJ whole genome shotgun (WGS) entry which is preliminary data.</text>
</comment>
<evidence type="ECO:0000256" key="1">
    <source>
        <dbReference type="SAM" id="MobiDB-lite"/>
    </source>
</evidence>
<protein>
    <submittedName>
        <fullName evidence="3">Uncharacterized protein</fullName>
    </submittedName>
</protein>
<keyword evidence="4" id="KW-1185">Reference proteome</keyword>
<keyword evidence="2" id="KW-0472">Membrane</keyword>
<dbReference type="Proteomes" id="UP001500443">
    <property type="component" value="Unassembled WGS sequence"/>
</dbReference>
<feature type="compositionally biased region" description="Pro residues" evidence="1">
    <location>
        <begin position="263"/>
        <end position="273"/>
    </location>
</feature>
<gene>
    <name evidence="3" type="ORF">GCM10009802_37560</name>
</gene>
<feature type="region of interest" description="Disordered" evidence="1">
    <location>
        <begin position="1"/>
        <end position="21"/>
    </location>
</feature>
<evidence type="ECO:0000313" key="3">
    <source>
        <dbReference type="EMBL" id="GAA2129692.1"/>
    </source>
</evidence>
<sequence length="295" mass="30421">MAAGTTTLERPTSAAAPAARRTPAPLVERRPLWWAACLICGGIIGLVLAVVGTLRGARPSRRRVLVVVWGTVVQALLAGAFAVLGPGAQLRPCSAAGEGGGLWQTARTVVNAPVSGAALLYAAREGGEMYHCAANGTTAVILDDGFARAGTMYGTVFLTDQRAETQSPRMRRLSEHEARHSDQWALGSLLAGPAAFPALYAADEAFFPGAYNHFERAAGLEDGGYDPPPDSPPAAGRLAVLSIGLLVGYTLAVSPGRRRPRPVVRPGPVPAAPREPGREAGPAGDAESPKAPAGA</sequence>
<keyword evidence="2" id="KW-0812">Transmembrane</keyword>
<feature type="region of interest" description="Disordered" evidence="1">
    <location>
        <begin position="256"/>
        <end position="295"/>
    </location>
</feature>
<dbReference type="EMBL" id="BAAAPF010000125">
    <property type="protein sequence ID" value="GAA2129692.1"/>
    <property type="molecule type" value="Genomic_DNA"/>
</dbReference>
<evidence type="ECO:0000256" key="2">
    <source>
        <dbReference type="SAM" id="Phobius"/>
    </source>
</evidence>
<feature type="compositionally biased region" description="Low complexity" evidence="1">
    <location>
        <begin position="10"/>
        <end position="21"/>
    </location>
</feature>
<accession>A0ABP5KDY6</accession>
<feature type="transmembrane region" description="Helical" evidence="2">
    <location>
        <begin position="32"/>
        <end position="52"/>
    </location>
</feature>
<name>A0ABP5KDY6_9ACTN</name>
<keyword evidence="2" id="KW-1133">Transmembrane helix</keyword>
<dbReference type="RefSeq" id="WP_344291148.1">
    <property type="nucleotide sequence ID" value="NZ_BAAAPF010000125.1"/>
</dbReference>
<organism evidence="3 4">
    <name type="scientific">Streptomyces synnematoformans</name>
    <dbReference type="NCBI Taxonomy" id="415721"/>
    <lineage>
        <taxon>Bacteria</taxon>
        <taxon>Bacillati</taxon>
        <taxon>Actinomycetota</taxon>
        <taxon>Actinomycetes</taxon>
        <taxon>Kitasatosporales</taxon>
        <taxon>Streptomycetaceae</taxon>
        <taxon>Streptomyces</taxon>
    </lineage>
</organism>
<evidence type="ECO:0000313" key="4">
    <source>
        <dbReference type="Proteomes" id="UP001500443"/>
    </source>
</evidence>
<feature type="transmembrane region" description="Helical" evidence="2">
    <location>
        <begin position="64"/>
        <end position="84"/>
    </location>
</feature>
<proteinExistence type="predicted"/>